<protein>
    <submittedName>
        <fullName evidence="2">Uncharacterized protein</fullName>
    </submittedName>
</protein>
<feature type="region of interest" description="Disordered" evidence="1">
    <location>
        <begin position="82"/>
        <end position="106"/>
    </location>
</feature>
<evidence type="ECO:0000313" key="3">
    <source>
        <dbReference type="Proteomes" id="UP001412239"/>
    </source>
</evidence>
<name>A0A292Q6Q1_9PEZI</name>
<evidence type="ECO:0000313" key="2">
    <source>
        <dbReference type="EMBL" id="CUS14377.1"/>
    </source>
</evidence>
<reference evidence="2" key="1">
    <citation type="submission" date="2015-10" db="EMBL/GenBank/DDBJ databases">
        <authorList>
            <person name="Regsiter A."/>
            <person name="william w."/>
        </authorList>
    </citation>
    <scope>NUCLEOTIDE SEQUENCE</scope>
    <source>
        <strain evidence="2">Montdore</strain>
    </source>
</reference>
<sequence length="106" mass="12021">MVEDGRPDGWMDGWMDGRSSTVPYSTVLVESFFYSKRLWMRGESGSGPTRWPGFDSGGRNGKGSLLLIPRFSWALYDNIIIKNPQNGKTPPSKRRNFPEPLAPRRT</sequence>
<accession>A0A292Q6Q1</accession>
<evidence type="ECO:0000256" key="1">
    <source>
        <dbReference type="SAM" id="MobiDB-lite"/>
    </source>
</evidence>
<gene>
    <name evidence="2" type="ORF">GSTUAT00001667001</name>
</gene>
<dbReference type="AlphaFoldDB" id="A0A292Q6Q1"/>
<proteinExistence type="predicted"/>
<dbReference type="EMBL" id="LN890960">
    <property type="protein sequence ID" value="CUS14377.1"/>
    <property type="molecule type" value="Genomic_DNA"/>
</dbReference>
<keyword evidence="3" id="KW-1185">Reference proteome</keyword>
<organism evidence="2 3">
    <name type="scientific">Tuber aestivum</name>
    <name type="common">summer truffle</name>
    <dbReference type="NCBI Taxonomy" id="59557"/>
    <lineage>
        <taxon>Eukaryota</taxon>
        <taxon>Fungi</taxon>
        <taxon>Dikarya</taxon>
        <taxon>Ascomycota</taxon>
        <taxon>Pezizomycotina</taxon>
        <taxon>Pezizomycetes</taxon>
        <taxon>Pezizales</taxon>
        <taxon>Tuberaceae</taxon>
        <taxon>Tuber</taxon>
    </lineage>
</organism>
<feature type="non-terminal residue" evidence="2">
    <location>
        <position position="1"/>
    </location>
</feature>
<dbReference type="Proteomes" id="UP001412239">
    <property type="component" value="Unassembled WGS sequence"/>
</dbReference>